<dbReference type="InterPro" id="IPR011990">
    <property type="entry name" value="TPR-like_helical_dom_sf"/>
</dbReference>
<dbReference type="AlphaFoldDB" id="A0A2Z6ESV2"/>
<gene>
    <name evidence="1" type="ORF">MCB1EB_0310</name>
</gene>
<accession>A0A2Z6ESV2</accession>
<dbReference type="Gene3D" id="1.25.40.10">
    <property type="entry name" value="Tetratricopeptide repeat domain"/>
    <property type="match status" value="1"/>
</dbReference>
<keyword evidence="2" id="KW-1185">Reference proteome</keyword>
<dbReference type="EMBL" id="AP018150">
    <property type="protein sequence ID" value="BBE08471.1"/>
    <property type="molecule type" value="Genomic_DNA"/>
</dbReference>
<evidence type="ECO:0000313" key="2">
    <source>
        <dbReference type="Proteomes" id="UP000282597"/>
    </source>
</evidence>
<protein>
    <submittedName>
        <fullName evidence="1">Transcriptional regulator</fullName>
    </submittedName>
</protein>
<dbReference type="RefSeq" id="WP_045363360.1">
    <property type="nucleotide sequence ID" value="NZ_AP018150.1"/>
</dbReference>
<dbReference type="KEGG" id="mcys:MCB1EB_0310"/>
<reference evidence="1 2" key="1">
    <citation type="journal article" date="2018" name="Microbes Environ.">
        <title>Comparative Genomic Insights into Endofungal Lifestyles of Two Bacterial Endosymbionts, Mycoavidus cysteinexigens and Burkholderia rhizoxinica.</title>
        <authorList>
            <person name="Sharmin D."/>
            <person name="Guo Y."/>
            <person name="Nishizawa T."/>
            <person name="Ohshima S."/>
            <person name="Sato Y."/>
            <person name="Takashima Y."/>
            <person name="Narisawa K."/>
            <person name="Ohta H."/>
        </authorList>
    </citation>
    <scope>NUCLEOTIDE SEQUENCE [LARGE SCALE GENOMIC DNA]</scope>
    <source>
        <strain evidence="1 2">B1-EB</strain>
    </source>
</reference>
<proteinExistence type="predicted"/>
<dbReference type="SUPFAM" id="SSF48452">
    <property type="entry name" value="TPR-like"/>
    <property type="match status" value="1"/>
</dbReference>
<sequence length="234" mass="25193">MYPTSRVATATTQSQVSTILDPIANGRQAFNIAQNCLKSGDYENALRSLDVMKKSFGDALTQNKVRPSAEEHQIKAQLAQAYLVSGDILCNLRRVDEARTNYEAALQYGALEAEQKLSSLQNVGVERDEVVIQVAAGLAGQTVDGSGHETHLHFNPTERDHQLLAETIKQQPTLEMIMAALPKVRAGKGGRTVVQFSTGAANITTSGENNKTTTIWGRSNVSDTTPGANPTNLG</sequence>
<organism evidence="1 2">
    <name type="scientific">Mycoavidus cysteinexigens</name>
    <dbReference type="NCBI Taxonomy" id="1553431"/>
    <lineage>
        <taxon>Bacteria</taxon>
        <taxon>Pseudomonadati</taxon>
        <taxon>Pseudomonadota</taxon>
        <taxon>Betaproteobacteria</taxon>
        <taxon>Burkholderiales</taxon>
        <taxon>Burkholderiaceae</taxon>
        <taxon>Mycoavidus</taxon>
    </lineage>
</organism>
<evidence type="ECO:0000313" key="1">
    <source>
        <dbReference type="EMBL" id="BBE08471.1"/>
    </source>
</evidence>
<dbReference type="Proteomes" id="UP000282597">
    <property type="component" value="Chromosome"/>
</dbReference>
<name>A0A2Z6ESV2_9BURK</name>